<protein>
    <recommendedName>
        <fullName evidence="7">Major facilitator superfamily (MFS) profile domain-containing protein</fullName>
    </recommendedName>
</protein>
<feature type="transmembrane region" description="Helical" evidence="6">
    <location>
        <begin position="121"/>
        <end position="141"/>
    </location>
</feature>
<dbReference type="InterPro" id="IPR005828">
    <property type="entry name" value="MFS_sugar_transport-like"/>
</dbReference>
<dbReference type="Gene3D" id="1.20.1250.20">
    <property type="entry name" value="MFS general substrate transporter like domains"/>
    <property type="match status" value="1"/>
</dbReference>
<dbReference type="AlphaFoldDB" id="A0AAN6IX59"/>
<proteinExistence type="inferred from homology"/>
<dbReference type="EMBL" id="JAJGCB010000002">
    <property type="protein sequence ID" value="KAJ8994574.1"/>
    <property type="molecule type" value="Genomic_DNA"/>
</dbReference>
<evidence type="ECO:0000259" key="7">
    <source>
        <dbReference type="PROSITE" id="PS50850"/>
    </source>
</evidence>
<feature type="transmembrane region" description="Helical" evidence="6">
    <location>
        <begin position="21"/>
        <end position="45"/>
    </location>
</feature>
<comment type="subcellular location">
    <subcellularLocation>
        <location evidence="1">Membrane</location>
        <topology evidence="1">Multi-pass membrane protein</topology>
    </subcellularLocation>
</comment>
<dbReference type="InterPro" id="IPR036259">
    <property type="entry name" value="MFS_trans_sf"/>
</dbReference>
<dbReference type="PANTHER" id="PTHR48022">
    <property type="entry name" value="PLASTIDIC GLUCOSE TRANSPORTER 4"/>
    <property type="match status" value="1"/>
</dbReference>
<feature type="domain" description="Major facilitator superfamily (MFS) profile" evidence="7">
    <location>
        <begin position="23"/>
        <end position="464"/>
    </location>
</feature>
<dbReference type="Pfam" id="PF00083">
    <property type="entry name" value="Sugar_tr"/>
    <property type="match status" value="1"/>
</dbReference>
<evidence type="ECO:0000313" key="9">
    <source>
        <dbReference type="Proteomes" id="UP001161757"/>
    </source>
</evidence>
<feature type="transmembrane region" description="Helical" evidence="6">
    <location>
        <begin position="96"/>
        <end position="115"/>
    </location>
</feature>
<evidence type="ECO:0000256" key="4">
    <source>
        <dbReference type="ARBA" id="ARBA00022989"/>
    </source>
</evidence>
<feature type="transmembrane region" description="Helical" evidence="6">
    <location>
        <begin position="411"/>
        <end position="429"/>
    </location>
</feature>
<accession>A0AAN6IX59</accession>
<dbReference type="GO" id="GO:0016020">
    <property type="term" value="C:membrane"/>
    <property type="evidence" value="ECO:0007669"/>
    <property type="project" value="UniProtKB-SubCell"/>
</dbReference>
<evidence type="ECO:0000256" key="2">
    <source>
        <dbReference type="ARBA" id="ARBA00010992"/>
    </source>
</evidence>
<evidence type="ECO:0000313" key="8">
    <source>
        <dbReference type="EMBL" id="KAJ8994574.1"/>
    </source>
</evidence>
<feature type="transmembrane region" description="Helical" evidence="6">
    <location>
        <begin position="345"/>
        <end position="365"/>
    </location>
</feature>
<feature type="transmembrane region" description="Helical" evidence="6">
    <location>
        <begin position="314"/>
        <end position="333"/>
    </location>
</feature>
<dbReference type="GO" id="GO:0005351">
    <property type="term" value="F:carbohydrate:proton symporter activity"/>
    <property type="evidence" value="ECO:0007669"/>
    <property type="project" value="TreeGrafter"/>
</dbReference>
<feature type="transmembrane region" description="Helical" evidence="6">
    <location>
        <begin position="276"/>
        <end position="294"/>
    </location>
</feature>
<evidence type="ECO:0000256" key="5">
    <source>
        <dbReference type="ARBA" id="ARBA00023136"/>
    </source>
</evidence>
<organism evidence="8 9">
    <name type="scientific">Exophiala dermatitidis</name>
    <name type="common">Black yeast-like fungus</name>
    <name type="synonym">Wangiella dermatitidis</name>
    <dbReference type="NCBI Taxonomy" id="5970"/>
    <lineage>
        <taxon>Eukaryota</taxon>
        <taxon>Fungi</taxon>
        <taxon>Dikarya</taxon>
        <taxon>Ascomycota</taxon>
        <taxon>Pezizomycotina</taxon>
        <taxon>Eurotiomycetes</taxon>
        <taxon>Chaetothyriomycetidae</taxon>
        <taxon>Chaetothyriales</taxon>
        <taxon>Herpotrichiellaceae</taxon>
        <taxon>Exophiala</taxon>
    </lineage>
</organism>
<dbReference type="InterPro" id="IPR020846">
    <property type="entry name" value="MFS_dom"/>
</dbReference>
<feature type="transmembrane region" description="Helical" evidence="6">
    <location>
        <begin position="65"/>
        <end position="84"/>
    </location>
</feature>
<feature type="transmembrane region" description="Helical" evidence="6">
    <location>
        <begin position="371"/>
        <end position="390"/>
    </location>
</feature>
<dbReference type="SUPFAM" id="SSF103473">
    <property type="entry name" value="MFS general substrate transporter"/>
    <property type="match status" value="1"/>
</dbReference>
<comment type="caution">
    <text evidence="8">The sequence shown here is derived from an EMBL/GenBank/DDBJ whole genome shotgun (WGS) entry which is preliminary data.</text>
</comment>
<gene>
    <name evidence="8" type="ORF">HRR80_001286</name>
</gene>
<dbReference type="Proteomes" id="UP001161757">
    <property type="component" value="Unassembled WGS sequence"/>
</dbReference>
<feature type="transmembrane region" description="Helical" evidence="6">
    <location>
        <begin position="190"/>
        <end position="207"/>
    </location>
</feature>
<feature type="transmembrane region" description="Helical" evidence="6">
    <location>
        <begin position="153"/>
        <end position="178"/>
    </location>
</feature>
<evidence type="ECO:0000256" key="1">
    <source>
        <dbReference type="ARBA" id="ARBA00004141"/>
    </source>
</evidence>
<evidence type="ECO:0000256" key="6">
    <source>
        <dbReference type="SAM" id="Phobius"/>
    </source>
</evidence>
<keyword evidence="3 6" id="KW-0812">Transmembrane</keyword>
<comment type="similarity">
    <text evidence="2">Belongs to the major facilitator superfamily. Sugar transporter (TC 2.A.1.1) family.</text>
</comment>
<name>A0AAN6IX59_EXODE</name>
<reference evidence="8" key="1">
    <citation type="submission" date="2023-01" db="EMBL/GenBank/DDBJ databases">
        <title>Exophiala dermititidis isolated from Cystic Fibrosis Patient.</title>
        <authorList>
            <person name="Kurbessoian T."/>
            <person name="Crocker A."/>
            <person name="Murante D."/>
            <person name="Hogan D.A."/>
            <person name="Stajich J.E."/>
        </authorList>
    </citation>
    <scope>NUCLEOTIDE SEQUENCE</scope>
    <source>
        <strain evidence="8">Ex8</strain>
    </source>
</reference>
<keyword evidence="5 6" id="KW-0472">Membrane</keyword>
<evidence type="ECO:0000256" key="3">
    <source>
        <dbReference type="ARBA" id="ARBA00022692"/>
    </source>
</evidence>
<sequence>MGRHDAEEGLLRRQKLNVHTCAVLVVLGFGSLTYGYTASIIGTTLGQPSFIKYFDLDTRSNATDLMSTMNGLFQAGGVIGTLCLPKVADKYGRRWACAVSALLAVISGAIMAGSVNVGMFIAFRFVAGASAFMILAAVPILMNEIVPVHMRGALVDVHGFMLVTGYTIQGWVGFGFYFWQGSTNSWRPPVAIQCFFPICLLIGLLFVPESPRWLVMQGREAEAEAVLFKLHANAGDPDNDAAKAEFYQIQQQIAIDRTLGNSWAHVWRKPSYRKRAFLALATTAIIQCSGVLVINNYGPSLYKQLNFSPVKQLLYPAAWLTFAAGLNAVAMLLVDRFPRNKYMAFGVLGCMAALIVEAALVANFVPSDNHSALQAAVAMFFVFQIFYSLCLDGTQFSYLGEVFPTHLRAKGVCLGVSMISFMNIIWLQSAPTAFENIGWKFYLAFIIPGTIGAIAMWIWFPDTNGLPLEEVAAIFGDADEVAIYQRDLEVDLVTRTIVDHHRAGPKETGVAATHIETGSGGSEKR</sequence>
<keyword evidence="4 6" id="KW-1133">Transmembrane helix</keyword>
<dbReference type="PANTHER" id="PTHR48022:SF11">
    <property type="entry name" value="MONOSACCHARIDE TRANSPORTER (HXT8), PUTATIVE (AFU_ORTHOLOGUE AFUA_2G08120)-RELATED"/>
    <property type="match status" value="1"/>
</dbReference>
<dbReference type="PROSITE" id="PS50850">
    <property type="entry name" value="MFS"/>
    <property type="match status" value="1"/>
</dbReference>
<feature type="transmembrane region" description="Helical" evidence="6">
    <location>
        <begin position="441"/>
        <end position="460"/>
    </location>
</feature>
<dbReference type="InterPro" id="IPR050360">
    <property type="entry name" value="MFS_Sugar_Transporters"/>
</dbReference>